<dbReference type="PROSITE" id="PS00211">
    <property type="entry name" value="ABC_TRANSPORTER_1"/>
    <property type="match status" value="1"/>
</dbReference>
<dbReference type="EMBL" id="QURL01000004">
    <property type="protein sequence ID" value="RFC63508.1"/>
    <property type="molecule type" value="Genomic_DNA"/>
</dbReference>
<evidence type="ECO:0000256" key="5">
    <source>
        <dbReference type="ARBA" id="ARBA00022496"/>
    </source>
</evidence>
<keyword evidence="9" id="KW-0406">Ion transport</keyword>
<keyword evidence="7 12" id="KW-0067">ATP-binding</keyword>
<evidence type="ECO:0000313" key="13">
    <source>
        <dbReference type="Proteomes" id="UP000264310"/>
    </source>
</evidence>
<dbReference type="InterPro" id="IPR017871">
    <property type="entry name" value="ABC_transporter-like_CS"/>
</dbReference>
<dbReference type="CDD" id="cd03214">
    <property type="entry name" value="ABC_Iron-Siderophores_B12_Hemin"/>
    <property type="match status" value="1"/>
</dbReference>
<dbReference type="GO" id="GO:0005886">
    <property type="term" value="C:plasma membrane"/>
    <property type="evidence" value="ECO:0007669"/>
    <property type="project" value="UniProtKB-SubCell"/>
</dbReference>
<evidence type="ECO:0000256" key="10">
    <source>
        <dbReference type="ARBA" id="ARBA00023136"/>
    </source>
</evidence>
<dbReference type="InterPro" id="IPR051535">
    <property type="entry name" value="Siderophore_ABC-ATPase"/>
</dbReference>
<evidence type="ECO:0000256" key="2">
    <source>
        <dbReference type="ARBA" id="ARBA00005417"/>
    </source>
</evidence>
<evidence type="ECO:0000256" key="8">
    <source>
        <dbReference type="ARBA" id="ARBA00023004"/>
    </source>
</evidence>
<dbReference type="PANTHER" id="PTHR42771">
    <property type="entry name" value="IRON(3+)-HYDROXAMATE IMPORT ATP-BINDING PROTEIN FHUC"/>
    <property type="match status" value="1"/>
</dbReference>
<dbReference type="FunFam" id="3.40.50.300:FF:000134">
    <property type="entry name" value="Iron-enterobactin ABC transporter ATP-binding protein"/>
    <property type="match status" value="1"/>
</dbReference>
<dbReference type="InterPro" id="IPR027417">
    <property type="entry name" value="P-loop_NTPase"/>
</dbReference>
<evidence type="ECO:0000256" key="7">
    <source>
        <dbReference type="ARBA" id="ARBA00022840"/>
    </source>
</evidence>
<evidence type="ECO:0000256" key="1">
    <source>
        <dbReference type="ARBA" id="ARBA00004202"/>
    </source>
</evidence>
<sequence>MSPRKKPAGSPPPADLFAIEALHHRVDGRVVLDVPQLRLRTGDVTGLIGPNGSGKSTMVRFIARQALPDTGRILFDGCKIAEFKGRDLARRLAYLPQTPPTTDGMTTRELVGLGRYPWHGALGRPGPADRAAIDRAIALTETGDFANRPVDHLSGGERQRVWLAMLIAQEARCLVLDEPTSALDVAHQAAMLHLVRRLSHELGLSVIIVLHDINMAARICDRLVALRGGRIVADGPADAIMQSETLQAIYGIPMGILRQPETGAPIGYVA</sequence>
<dbReference type="InterPro" id="IPR003593">
    <property type="entry name" value="AAA+_ATPase"/>
</dbReference>
<keyword evidence="13" id="KW-1185">Reference proteome</keyword>
<evidence type="ECO:0000256" key="9">
    <source>
        <dbReference type="ARBA" id="ARBA00023065"/>
    </source>
</evidence>
<comment type="caution">
    <text evidence="12">The sequence shown here is derived from an EMBL/GenBank/DDBJ whole genome shotgun (WGS) entry which is preliminary data.</text>
</comment>
<dbReference type="PROSITE" id="PS50893">
    <property type="entry name" value="ABC_TRANSPORTER_2"/>
    <property type="match status" value="1"/>
</dbReference>
<keyword evidence="6" id="KW-0547">Nucleotide-binding</keyword>
<comment type="similarity">
    <text evidence="2">Belongs to the ABC transporter superfamily.</text>
</comment>
<keyword evidence="10" id="KW-0472">Membrane</keyword>
<evidence type="ECO:0000256" key="3">
    <source>
        <dbReference type="ARBA" id="ARBA00022448"/>
    </source>
</evidence>
<gene>
    <name evidence="12" type="ORF">DYI37_10835</name>
</gene>
<feature type="domain" description="ABC transporter" evidence="11">
    <location>
        <begin position="17"/>
        <end position="253"/>
    </location>
</feature>
<dbReference type="AlphaFoldDB" id="A0A371X2Q9"/>
<dbReference type="InterPro" id="IPR003439">
    <property type="entry name" value="ABC_transporter-like_ATP-bd"/>
</dbReference>
<evidence type="ECO:0000313" key="12">
    <source>
        <dbReference type="EMBL" id="RFC63508.1"/>
    </source>
</evidence>
<name>A0A371X2Q9_9HYPH</name>
<evidence type="ECO:0000256" key="4">
    <source>
        <dbReference type="ARBA" id="ARBA00022475"/>
    </source>
</evidence>
<evidence type="ECO:0000259" key="11">
    <source>
        <dbReference type="PROSITE" id="PS50893"/>
    </source>
</evidence>
<dbReference type="SMART" id="SM00382">
    <property type="entry name" value="AAA"/>
    <property type="match status" value="1"/>
</dbReference>
<evidence type="ECO:0000256" key="6">
    <source>
        <dbReference type="ARBA" id="ARBA00022741"/>
    </source>
</evidence>
<dbReference type="Gene3D" id="3.40.50.300">
    <property type="entry name" value="P-loop containing nucleotide triphosphate hydrolases"/>
    <property type="match status" value="1"/>
</dbReference>
<dbReference type="Proteomes" id="UP000264310">
    <property type="component" value="Unassembled WGS sequence"/>
</dbReference>
<proteinExistence type="inferred from homology"/>
<dbReference type="SUPFAM" id="SSF52540">
    <property type="entry name" value="P-loop containing nucleoside triphosphate hydrolases"/>
    <property type="match status" value="1"/>
</dbReference>
<organism evidence="12 13">
    <name type="scientific">Fulvimarina endophytica</name>
    <dbReference type="NCBI Taxonomy" id="2293836"/>
    <lineage>
        <taxon>Bacteria</taxon>
        <taxon>Pseudomonadati</taxon>
        <taxon>Pseudomonadota</taxon>
        <taxon>Alphaproteobacteria</taxon>
        <taxon>Hyphomicrobiales</taxon>
        <taxon>Aurantimonadaceae</taxon>
        <taxon>Fulvimarina</taxon>
    </lineage>
</organism>
<keyword evidence="5" id="KW-0410">Iron transport</keyword>
<keyword evidence="3" id="KW-0813">Transport</keyword>
<reference evidence="12 13" key="1">
    <citation type="submission" date="2018-08" db="EMBL/GenBank/DDBJ databases">
        <title>Fulvimarina sp. 85, whole genome shotgun sequence.</title>
        <authorList>
            <person name="Tuo L."/>
        </authorList>
    </citation>
    <scope>NUCLEOTIDE SEQUENCE [LARGE SCALE GENOMIC DNA]</scope>
    <source>
        <strain evidence="12 13">85</strain>
    </source>
</reference>
<protein>
    <submittedName>
        <fullName evidence="12">ATP-binding cassette domain-containing protein</fullName>
    </submittedName>
</protein>
<dbReference type="OrthoDB" id="9810077at2"/>
<accession>A0A371X2Q9</accession>
<dbReference type="PANTHER" id="PTHR42771:SF2">
    <property type="entry name" value="IRON(3+)-HYDROXAMATE IMPORT ATP-BINDING PROTEIN FHUC"/>
    <property type="match status" value="1"/>
</dbReference>
<dbReference type="RefSeq" id="WP_116683239.1">
    <property type="nucleotide sequence ID" value="NZ_QURL01000004.1"/>
</dbReference>
<dbReference type="GO" id="GO:0016887">
    <property type="term" value="F:ATP hydrolysis activity"/>
    <property type="evidence" value="ECO:0007669"/>
    <property type="project" value="InterPro"/>
</dbReference>
<keyword evidence="4" id="KW-1003">Cell membrane</keyword>
<comment type="subcellular location">
    <subcellularLocation>
        <location evidence="1">Cell membrane</location>
        <topology evidence="1">Peripheral membrane protein</topology>
    </subcellularLocation>
</comment>
<dbReference type="GO" id="GO:0005524">
    <property type="term" value="F:ATP binding"/>
    <property type="evidence" value="ECO:0007669"/>
    <property type="project" value="UniProtKB-KW"/>
</dbReference>
<dbReference type="GO" id="GO:0006826">
    <property type="term" value="P:iron ion transport"/>
    <property type="evidence" value="ECO:0007669"/>
    <property type="project" value="UniProtKB-KW"/>
</dbReference>
<dbReference type="Pfam" id="PF00005">
    <property type="entry name" value="ABC_tran"/>
    <property type="match status" value="1"/>
</dbReference>
<keyword evidence="8" id="KW-0408">Iron</keyword>